<evidence type="ECO:0000256" key="4">
    <source>
        <dbReference type="ARBA" id="ARBA00023010"/>
    </source>
</evidence>
<keyword evidence="2 6" id="KW-0813">Transport</keyword>
<dbReference type="Gene3D" id="3.10.420.10">
    <property type="entry name" value="SecB-like"/>
    <property type="match status" value="1"/>
</dbReference>
<evidence type="ECO:0000256" key="6">
    <source>
        <dbReference type="HAMAP-Rule" id="MF_00821"/>
    </source>
</evidence>
<evidence type="ECO:0000313" key="8">
    <source>
        <dbReference type="Proteomes" id="UP001165576"/>
    </source>
</evidence>
<evidence type="ECO:0000256" key="3">
    <source>
        <dbReference type="ARBA" id="ARBA00022927"/>
    </source>
</evidence>
<reference evidence="7" key="1">
    <citation type="submission" date="2022-07" db="EMBL/GenBank/DDBJ databases">
        <title>Bombella genomes.</title>
        <authorList>
            <person name="Harer L."/>
            <person name="Styblova S."/>
            <person name="Ehrmann M."/>
        </authorList>
    </citation>
    <scope>NUCLEOTIDE SEQUENCE</scope>
    <source>
        <strain evidence="7">TMW 2.2543</strain>
    </source>
</reference>
<dbReference type="InterPro" id="IPR003708">
    <property type="entry name" value="SecB"/>
</dbReference>
<evidence type="ECO:0000313" key="7">
    <source>
        <dbReference type="EMBL" id="MCX5617452.1"/>
    </source>
</evidence>
<dbReference type="PANTHER" id="PTHR36918:SF1">
    <property type="entry name" value="PROTEIN-EXPORT PROTEIN SECB"/>
    <property type="match status" value="1"/>
</dbReference>
<dbReference type="HAMAP" id="MF_00821">
    <property type="entry name" value="SecB"/>
    <property type="match status" value="1"/>
</dbReference>
<dbReference type="SUPFAM" id="SSF54611">
    <property type="entry name" value="SecB-like"/>
    <property type="match status" value="1"/>
</dbReference>
<comment type="subunit">
    <text evidence="6">Homotetramer, a dimer of dimers. One homotetramer interacts with 1 SecA dimer.</text>
</comment>
<proteinExistence type="inferred from homology"/>
<protein>
    <recommendedName>
        <fullName evidence="6">Protein-export protein SecB</fullName>
    </recommendedName>
</protein>
<organism evidence="7 8">
    <name type="scientific">Bombella pluederhausensis</name>
    <dbReference type="NCBI Taxonomy" id="2967336"/>
    <lineage>
        <taxon>Bacteria</taxon>
        <taxon>Pseudomonadati</taxon>
        <taxon>Pseudomonadota</taxon>
        <taxon>Alphaproteobacteria</taxon>
        <taxon>Acetobacterales</taxon>
        <taxon>Acetobacteraceae</taxon>
        <taxon>Bombella</taxon>
    </lineage>
</organism>
<dbReference type="Pfam" id="PF02556">
    <property type="entry name" value="SecB"/>
    <property type="match status" value="1"/>
</dbReference>
<gene>
    <name evidence="6 7" type="primary">secB</name>
    <name evidence="7" type="ORF">NQF86_02015</name>
</gene>
<keyword evidence="6" id="KW-0963">Cytoplasm</keyword>
<dbReference type="RefSeq" id="WP_266115936.1">
    <property type="nucleotide sequence ID" value="NZ_JANIDY010000001.1"/>
</dbReference>
<comment type="subcellular location">
    <subcellularLocation>
        <location evidence="6">Cytoplasm</location>
    </subcellularLocation>
</comment>
<keyword evidence="5 6" id="KW-0143">Chaperone</keyword>
<comment type="function">
    <text evidence="6">One of the proteins required for the normal export of preproteins out of the cell cytoplasm. It is a molecular chaperone that binds to a subset of precursor proteins, maintaining them in a translocation-competent state. It also specifically binds to its receptor SecA.</text>
</comment>
<keyword evidence="3 6" id="KW-0653">Protein transport</keyword>
<dbReference type="NCBIfam" id="NF004392">
    <property type="entry name" value="PRK05751.1-3"/>
    <property type="match status" value="1"/>
</dbReference>
<evidence type="ECO:0000256" key="5">
    <source>
        <dbReference type="ARBA" id="ARBA00023186"/>
    </source>
</evidence>
<evidence type="ECO:0000256" key="1">
    <source>
        <dbReference type="ARBA" id="ARBA00009990"/>
    </source>
</evidence>
<keyword evidence="8" id="KW-1185">Reference proteome</keyword>
<dbReference type="PRINTS" id="PR01594">
    <property type="entry name" value="SECBCHAPRONE"/>
</dbReference>
<evidence type="ECO:0000256" key="2">
    <source>
        <dbReference type="ARBA" id="ARBA00022448"/>
    </source>
</evidence>
<sequence length="172" mass="18664">MSDSTTSEAAQDNTPPTLPLAINLQYTKDLSFEVPRGAATFTTLQAPPQVGVNIDVQANRIEKDQDIYEVTLIVRTEATEAPAEGSDKPGPVVFIAELSYAAVVTLDNPPQEVIEPILLVEVPRLIFPFARAIISDVTRDGGFPPVVLQPIDFTALWHAKQAQNFPEPEGEA</sequence>
<comment type="similarity">
    <text evidence="1 6">Belongs to the SecB family.</text>
</comment>
<accession>A0ABT3WED2</accession>
<keyword evidence="4 6" id="KW-0811">Translocation</keyword>
<dbReference type="Proteomes" id="UP001165576">
    <property type="component" value="Unassembled WGS sequence"/>
</dbReference>
<dbReference type="NCBIfam" id="TIGR00809">
    <property type="entry name" value="secB"/>
    <property type="match status" value="1"/>
</dbReference>
<comment type="caution">
    <text evidence="7">The sequence shown here is derived from an EMBL/GenBank/DDBJ whole genome shotgun (WGS) entry which is preliminary data.</text>
</comment>
<dbReference type="PANTHER" id="PTHR36918">
    <property type="match status" value="1"/>
</dbReference>
<dbReference type="InterPro" id="IPR035958">
    <property type="entry name" value="SecB-like_sf"/>
</dbReference>
<name>A0ABT3WED2_9PROT</name>
<dbReference type="EMBL" id="JANIDY010000001">
    <property type="protein sequence ID" value="MCX5617452.1"/>
    <property type="molecule type" value="Genomic_DNA"/>
</dbReference>